<dbReference type="GO" id="GO:0005743">
    <property type="term" value="C:mitochondrial inner membrane"/>
    <property type="evidence" value="ECO:0007669"/>
    <property type="project" value="UniProtKB-SubCell"/>
</dbReference>
<dbReference type="EMBL" id="JALJOQ010000198">
    <property type="protein sequence ID" value="KAK9790098.1"/>
    <property type="molecule type" value="Genomic_DNA"/>
</dbReference>
<evidence type="ECO:0000256" key="8">
    <source>
        <dbReference type="ARBA" id="ARBA00023136"/>
    </source>
</evidence>
<evidence type="ECO:0000256" key="9">
    <source>
        <dbReference type="RuleBase" id="RU367010"/>
    </source>
</evidence>
<dbReference type="AlphaFoldDB" id="A0AAW1NQ66"/>
<evidence type="ECO:0000256" key="5">
    <source>
        <dbReference type="ARBA" id="ARBA00022946"/>
    </source>
</evidence>
<organism evidence="11 12">
    <name type="scientific">Symbiochloris irregularis</name>
    <dbReference type="NCBI Taxonomy" id="706552"/>
    <lineage>
        <taxon>Eukaryota</taxon>
        <taxon>Viridiplantae</taxon>
        <taxon>Chlorophyta</taxon>
        <taxon>core chlorophytes</taxon>
        <taxon>Trebouxiophyceae</taxon>
        <taxon>Trebouxiales</taxon>
        <taxon>Trebouxiaceae</taxon>
        <taxon>Symbiochloris</taxon>
    </lineage>
</organism>
<dbReference type="GO" id="GO:0022900">
    <property type="term" value="P:electron transport chain"/>
    <property type="evidence" value="ECO:0007669"/>
    <property type="project" value="InterPro"/>
</dbReference>
<keyword evidence="3 9" id="KW-0679">Respiratory chain</keyword>
<protein>
    <recommendedName>
        <fullName evidence="9">NADH dehydrogenase [ubiquinone] iron-sulfur protein 4, mitochondrial</fullName>
    </recommendedName>
</protein>
<dbReference type="PANTHER" id="PTHR12219">
    <property type="entry name" value="NADH-UBIQUINONE OXIDOREDUCTASE"/>
    <property type="match status" value="1"/>
</dbReference>
<keyword evidence="7 9" id="KW-0496">Mitochondrion</keyword>
<dbReference type="InterPro" id="IPR006885">
    <property type="entry name" value="NADH_UbQ_FeS_4_mit-like"/>
</dbReference>
<reference evidence="11 12" key="1">
    <citation type="journal article" date="2024" name="Nat. Commun.">
        <title>Phylogenomics reveals the evolutionary origins of lichenization in chlorophyte algae.</title>
        <authorList>
            <person name="Puginier C."/>
            <person name="Libourel C."/>
            <person name="Otte J."/>
            <person name="Skaloud P."/>
            <person name="Haon M."/>
            <person name="Grisel S."/>
            <person name="Petersen M."/>
            <person name="Berrin J.G."/>
            <person name="Delaux P.M."/>
            <person name="Dal Grande F."/>
            <person name="Keller J."/>
        </authorList>
    </citation>
    <scope>NUCLEOTIDE SEQUENCE [LARGE SCALE GENOMIC DNA]</scope>
    <source>
        <strain evidence="11 12">SAG 2036</strain>
    </source>
</reference>
<evidence type="ECO:0000256" key="10">
    <source>
        <dbReference type="SAM" id="MobiDB-lite"/>
    </source>
</evidence>
<comment type="similarity">
    <text evidence="1 9">Belongs to the complex I NDUFS4 subunit family.</text>
</comment>
<keyword evidence="5 9" id="KW-0809">Transit peptide</keyword>
<accession>A0AAW1NQ66</accession>
<gene>
    <name evidence="11" type="ORF">WJX73_001859</name>
</gene>
<feature type="region of interest" description="Disordered" evidence="10">
    <location>
        <begin position="141"/>
        <end position="167"/>
    </location>
</feature>
<dbReference type="Pfam" id="PF04800">
    <property type="entry name" value="NDUS4"/>
    <property type="match status" value="1"/>
</dbReference>
<comment type="subcellular location">
    <subcellularLocation>
        <location evidence="9">Mitochondrion inner membrane</location>
        <topology evidence="9">Peripheral membrane protein</topology>
        <orientation evidence="9">Matrix side</orientation>
    </subcellularLocation>
</comment>
<dbReference type="Gene3D" id="3.30.160.190">
    <property type="entry name" value="atu1810 like domain"/>
    <property type="match status" value="1"/>
</dbReference>
<proteinExistence type="inferred from homology"/>
<name>A0AAW1NQ66_9CHLO</name>
<keyword evidence="6 9" id="KW-0249">Electron transport</keyword>
<comment type="function">
    <text evidence="9">Accessory subunit of the mitochondrial membrane respiratory chain NADH dehydrogenase (Complex I), that is believed not to be involved in catalysis. Complex I functions in the transfer of electrons from NADH to the respiratory chain. The immediate electron acceptor for the enzyme is believed to be ubiquinone.</text>
</comment>
<evidence type="ECO:0000256" key="2">
    <source>
        <dbReference type="ARBA" id="ARBA00022448"/>
    </source>
</evidence>
<keyword evidence="12" id="KW-1185">Reference proteome</keyword>
<evidence type="ECO:0000256" key="1">
    <source>
        <dbReference type="ARBA" id="ARBA00005882"/>
    </source>
</evidence>
<evidence type="ECO:0000256" key="3">
    <source>
        <dbReference type="ARBA" id="ARBA00022660"/>
    </source>
</evidence>
<sequence>MQHTRQGLRQLPVLRGLFEARTFASNGEIGLAGGAPANIYGRKVTIYSPARTPEQQGLAKTTDKPGRMPPWKIEFEVQAKWENPLMGWTSTADELDHVGRSAMQFWTKEACIDFCQRHGWEYEVIEPNARSKIRSKRYTSYGDNFSTRRGGVPLGGLKSETQGKGKK</sequence>
<dbReference type="PANTHER" id="PTHR12219:SF8">
    <property type="entry name" value="NADH DEHYDROGENASE [UBIQUINONE] IRON-SULFUR PROTEIN 4, MITOCHONDRIAL"/>
    <property type="match status" value="1"/>
</dbReference>
<keyword evidence="8 9" id="KW-0472">Membrane</keyword>
<keyword evidence="4 9" id="KW-0999">Mitochondrion inner membrane</keyword>
<evidence type="ECO:0000256" key="7">
    <source>
        <dbReference type="ARBA" id="ARBA00023128"/>
    </source>
</evidence>
<evidence type="ECO:0000256" key="4">
    <source>
        <dbReference type="ARBA" id="ARBA00022792"/>
    </source>
</evidence>
<evidence type="ECO:0000313" key="12">
    <source>
        <dbReference type="Proteomes" id="UP001465755"/>
    </source>
</evidence>
<evidence type="ECO:0000313" key="11">
    <source>
        <dbReference type="EMBL" id="KAK9790098.1"/>
    </source>
</evidence>
<evidence type="ECO:0000256" key="6">
    <source>
        <dbReference type="ARBA" id="ARBA00022982"/>
    </source>
</evidence>
<comment type="caution">
    <text evidence="11">The sequence shown here is derived from an EMBL/GenBank/DDBJ whole genome shotgun (WGS) entry which is preliminary data.</text>
</comment>
<keyword evidence="2 9" id="KW-0813">Transport</keyword>
<dbReference type="InterPro" id="IPR038532">
    <property type="entry name" value="NDUFS4-like_sf"/>
</dbReference>
<dbReference type="Proteomes" id="UP001465755">
    <property type="component" value="Unassembled WGS sequence"/>
</dbReference>